<feature type="domain" description="HTH cro/C1-type" evidence="1">
    <location>
        <begin position="15"/>
        <end position="87"/>
    </location>
</feature>
<dbReference type="InterPro" id="IPR001387">
    <property type="entry name" value="Cro/C1-type_HTH"/>
</dbReference>
<evidence type="ECO:0000313" key="2">
    <source>
        <dbReference type="EMBL" id="CUU24050.1"/>
    </source>
</evidence>
<dbReference type="SMART" id="SM00530">
    <property type="entry name" value="HTH_XRE"/>
    <property type="match status" value="1"/>
</dbReference>
<dbReference type="CDD" id="cd00093">
    <property type="entry name" value="HTH_XRE"/>
    <property type="match status" value="1"/>
</dbReference>
<evidence type="ECO:0000259" key="1">
    <source>
        <dbReference type="SMART" id="SM00530"/>
    </source>
</evidence>
<dbReference type="Pfam" id="PF13560">
    <property type="entry name" value="HTH_31"/>
    <property type="match status" value="1"/>
</dbReference>
<dbReference type="PATRIC" id="fig|1619313.3.peg.1885"/>
<dbReference type="Proteomes" id="UP000059419">
    <property type="component" value="Chromosome 1"/>
</dbReference>
<dbReference type="InterPro" id="IPR041413">
    <property type="entry name" value="MLTR_LBD"/>
</dbReference>
<dbReference type="SUPFAM" id="SSF47413">
    <property type="entry name" value="lambda repressor-like DNA-binding domains"/>
    <property type="match status" value="1"/>
</dbReference>
<dbReference type="OrthoDB" id="5346389at2"/>
<name>A0A0U5GMJ7_9GAMM</name>
<protein>
    <submittedName>
        <fullName evidence="2">DNA-binding protein</fullName>
    </submittedName>
</protein>
<dbReference type="AlphaFoldDB" id="A0A0U5GMJ7"/>
<proteinExistence type="predicted"/>
<dbReference type="InterPro" id="IPR010982">
    <property type="entry name" value="Lambda_DNA-bd_dom_sf"/>
</dbReference>
<dbReference type="Gene3D" id="3.30.450.180">
    <property type="match status" value="1"/>
</dbReference>
<dbReference type="Gene3D" id="1.10.260.40">
    <property type="entry name" value="lambda repressor-like DNA-binding domains"/>
    <property type="match status" value="1"/>
</dbReference>
<dbReference type="EMBL" id="LN907827">
    <property type="protein sequence ID" value="CUU24050.1"/>
    <property type="molecule type" value="Genomic_DNA"/>
</dbReference>
<dbReference type="KEGG" id="ege:EM595_1816"/>
<evidence type="ECO:0000313" key="3">
    <source>
        <dbReference type="Proteomes" id="UP000059419"/>
    </source>
</evidence>
<dbReference type="PANTHER" id="PTHR35010">
    <property type="entry name" value="BLL4672 PROTEIN-RELATED"/>
    <property type="match status" value="1"/>
</dbReference>
<gene>
    <name evidence="2" type="ORF">EM595_1816</name>
</gene>
<dbReference type="GO" id="GO:0003677">
    <property type="term" value="F:DNA binding"/>
    <property type="evidence" value="ECO:0007669"/>
    <property type="project" value="UniProtKB-KW"/>
</dbReference>
<sequence>MADSLLSGPKTLGAFLRRQRENTAPERVGITPGRRRRTQGLRREEVAQLSGISATWYTWIEQGRDIVVSAQTLASIADALRLPVAARRYLFALAQQNDPQQDLVPQVDRMAIDAVQQVIVPCYLLDLTWNMLAWNAAAATLFRGWLDRDAAPNMMRFLFLHPLARTLVADWETRAGRVVAELRADATHYQHDATLNRFVEQMAEKSEAFRLFWARQQVVAREGGERVFRHQQGERHFHQQSWQLASNRTLKMILLMPVD</sequence>
<accession>A0A0U5GMJ7</accession>
<dbReference type="STRING" id="1619313.EM595_1816"/>
<reference evidence="3" key="1">
    <citation type="submission" date="2015-11" db="EMBL/GenBank/DDBJ databases">
        <authorList>
            <person name="Blom J."/>
        </authorList>
    </citation>
    <scope>NUCLEOTIDE SEQUENCE [LARGE SCALE GENOMIC DNA]</scope>
</reference>
<keyword evidence="2" id="KW-0238">DNA-binding</keyword>
<dbReference type="Pfam" id="PF17765">
    <property type="entry name" value="MLTR_LBD"/>
    <property type="match status" value="1"/>
</dbReference>
<dbReference type="RefSeq" id="WP_067430638.1">
    <property type="nucleotide sequence ID" value="NZ_LN907827.1"/>
</dbReference>
<organism evidence="2 3">
    <name type="scientific">Duffyella gerundensis</name>
    <dbReference type="NCBI Taxonomy" id="1619313"/>
    <lineage>
        <taxon>Bacteria</taxon>
        <taxon>Pseudomonadati</taxon>
        <taxon>Pseudomonadota</taxon>
        <taxon>Gammaproteobacteria</taxon>
        <taxon>Enterobacterales</taxon>
        <taxon>Erwiniaceae</taxon>
        <taxon>Duffyella</taxon>
    </lineage>
</organism>
<dbReference type="PANTHER" id="PTHR35010:SF2">
    <property type="entry name" value="BLL4672 PROTEIN"/>
    <property type="match status" value="1"/>
</dbReference>
<keyword evidence="3" id="KW-1185">Reference proteome</keyword>